<dbReference type="OrthoDB" id="4579890at2759"/>
<reference evidence="2 3" key="1">
    <citation type="journal article" date="2011" name="Nat. Biotechnol.">
        <title>Comparative genomic analysis of the thermophilic biomass-degrading fungi Myceliophthora thermophila and Thielavia terrestris.</title>
        <authorList>
            <person name="Berka R.M."/>
            <person name="Grigoriev I.V."/>
            <person name="Otillar R."/>
            <person name="Salamov A."/>
            <person name="Grimwood J."/>
            <person name="Reid I."/>
            <person name="Ishmael N."/>
            <person name="John T."/>
            <person name="Darmond C."/>
            <person name="Moisan M.-C."/>
            <person name="Henrissat B."/>
            <person name="Coutinho P.M."/>
            <person name="Lombard V."/>
            <person name="Natvig D.O."/>
            <person name="Lindquist E."/>
            <person name="Schmutz J."/>
            <person name="Lucas S."/>
            <person name="Harris P."/>
            <person name="Powlowski J."/>
            <person name="Bellemare A."/>
            <person name="Taylor D."/>
            <person name="Butler G."/>
            <person name="de Vries R.P."/>
            <person name="Allijn I.E."/>
            <person name="van den Brink J."/>
            <person name="Ushinsky S."/>
            <person name="Storms R."/>
            <person name="Powell A.J."/>
            <person name="Paulsen I.T."/>
            <person name="Elbourne L.D.H."/>
            <person name="Baker S.E."/>
            <person name="Magnuson J."/>
            <person name="LaBoissiere S."/>
            <person name="Clutterbuck A.J."/>
            <person name="Martinez D."/>
            <person name="Wogulis M."/>
            <person name="de Leon A.L."/>
            <person name="Rey M.W."/>
            <person name="Tsang A."/>
        </authorList>
    </citation>
    <scope>NUCLEOTIDE SEQUENCE [LARGE SCALE GENOMIC DNA]</scope>
    <source>
        <strain evidence="3">ATCC 42464 / BCRC 31852 / DSM 1799</strain>
    </source>
</reference>
<dbReference type="eggNOG" id="ENOG502RMY0">
    <property type="taxonomic scope" value="Eukaryota"/>
</dbReference>
<feature type="region of interest" description="Disordered" evidence="1">
    <location>
        <begin position="342"/>
        <end position="362"/>
    </location>
</feature>
<gene>
    <name evidence="2" type="ORF">MYCTH_2295606</name>
</gene>
<dbReference type="Proteomes" id="UP000007322">
    <property type="component" value="Chromosome 1"/>
</dbReference>
<feature type="region of interest" description="Disordered" evidence="1">
    <location>
        <begin position="128"/>
        <end position="171"/>
    </location>
</feature>
<feature type="compositionally biased region" description="Low complexity" evidence="1">
    <location>
        <begin position="149"/>
        <end position="163"/>
    </location>
</feature>
<keyword evidence="3" id="KW-1185">Reference proteome</keyword>
<organism evidence="2 3">
    <name type="scientific">Thermothelomyces thermophilus (strain ATCC 42464 / BCRC 31852 / DSM 1799)</name>
    <name type="common">Sporotrichum thermophile</name>
    <dbReference type="NCBI Taxonomy" id="573729"/>
    <lineage>
        <taxon>Eukaryota</taxon>
        <taxon>Fungi</taxon>
        <taxon>Dikarya</taxon>
        <taxon>Ascomycota</taxon>
        <taxon>Pezizomycotina</taxon>
        <taxon>Sordariomycetes</taxon>
        <taxon>Sordariomycetidae</taxon>
        <taxon>Sordariales</taxon>
        <taxon>Chaetomiaceae</taxon>
        <taxon>Thermothelomyces</taxon>
    </lineage>
</organism>
<dbReference type="RefSeq" id="XP_003659042.1">
    <property type="nucleotide sequence ID" value="XM_003658994.1"/>
</dbReference>
<dbReference type="KEGG" id="mtm:MYCTH_2295606"/>
<feature type="compositionally biased region" description="Basic and acidic residues" evidence="1">
    <location>
        <begin position="68"/>
        <end position="79"/>
    </location>
</feature>
<dbReference type="EMBL" id="CP003002">
    <property type="protein sequence ID" value="AEO53797.1"/>
    <property type="molecule type" value="Genomic_DNA"/>
</dbReference>
<protein>
    <submittedName>
        <fullName evidence="2">Uncharacterized protein</fullName>
    </submittedName>
</protein>
<dbReference type="AlphaFoldDB" id="G2Q5G6"/>
<evidence type="ECO:0000313" key="3">
    <source>
        <dbReference type="Proteomes" id="UP000007322"/>
    </source>
</evidence>
<dbReference type="VEuPathDB" id="FungiDB:MYCTH_2295606"/>
<dbReference type="GeneID" id="11509166"/>
<proteinExistence type="predicted"/>
<accession>G2Q5G6</accession>
<evidence type="ECO:0000256" key="1">
    <source>
        <dbReference type="SAM" id="MobiDB-lite"/>
    </source>
</evidence>
<feature type="region of interest" description="Disordered" evidence="1">
    <location>
        <begin position="1"/>
        <end position="101"/>
    </location>
</feature>
<sequence length="472" mass="51222">MDHKPIHVDGVGLAGQDASEVNEVSRQNAKDGPLGTPMVDSMSMFDRHDASKNYVLANPAKQPTTSPHRSDPPSEDLRGRVPRTSEPFDVIALSSQSPTTEYVVTAPTSPMFVERSHEHMAAEGVAGVSLSDKRSGPNQETPALSAIERSSPSRITPPSTQPRAQGHDGEIKRRHTEHHLPSRIIDAFLSDDQQQAKSSPSTVLEPEFCSKQSLSPEEAWKQAVEDGSPPAILHRIITLLHRSLKPREEVVRDIATDYQKNAISLLETLSARHEEEKAKAAAALRKASRSAFSICSSAKQDIVVLVNTLRGMNVTQTAETIRRPGLAQKLDALSRLCQAELSNSTQDAPTENDASGASENNLNSLTETYRRRLVEAVRRPDALASGASDVVRSQVDDFMKRCLLADEVKEVHCTKGKQAGTSVKNADDALEAFLEGIIGTLQESKGRTVCNQPATKDLVAIDSDTSDLNVLA</sequence>
<dbReference type="InParanoid" id="G2Q5G6"/>
<dbReference type="HOGENOM" id="CLU_578943_0_0_1"/>
<name>G2Q5G6_THET4</name>
<evidence type="ECO:0000313" key="2">
    <source>
        <dbReference type="EMBL" id="AEO53797.1"/>
    </source>
</evidence>